<dbReference type="InterPro" id="IPR050182">
    <property type="entry name" value="Cytochrome_P450_fam2"/>
</dbReference>
<evidence type="ECO:0000256" key="2">
    <source>
        <dbReference type="ARBA" id="ARBA00010617"/>
    </source>
</evidence>
<keyword evidence="7" id="KW-0349">Heme</keyword>
<dbReference type="SUPFAM" id="SSF48264">
    <property type="entry name" value="Cytochrome P450"/>
    <property type="match status" value="1"/>
</dbReference>
<feature type="binding site" description="axial binding residue" evidence="7">
    <location>
        <position position="451"/>
    </location>
    <ligand>
        <name>heme</name>
        <dbReference type="ChEBI" id="CHEBI:30413"/>
    </ligand>
    <ligandPart>
        <name>Fe</name>
        <dbReference type="ChEBI" id="CHEBI:18248"/>
    </ligandPart>
</feature>
<dbReference type="GO" id="GO:0008395">
    <property type="term" value="F:steroid hydroxylase activity"/>
    <property type="evidence" value="ECO:0007669"/>
    <property type="project" value="TreeGrafter"/>
</dbReference>
<keyword evidence="3 7" id="KW-0479">Metal-binding</keyword>
<dbReference type="PANTHER" id="PTHR24300:SF397">
    <property type="entry name" value="CYTOCHROME P450 2U1"/>
    <property type="match status" value="1"/>
</dbReference>
<evidence type="ECO:0000313" key="10">
    <source>
        <dbReference type="Proteomes" id="UP001209878"/>
    </source>
</evidence>
<dbReference type="GO" id="GO:0005506">
    <property type="term" value="F:iron ion binding"/>
    <property type="evidence" value="ECO:0007669"/>
    <property type="project" value="InterPro"/>
</dbReference>
<evidence type="ECO:0000313" key="9">
    <source>
        <dbReference type="EMBL" id="KAK2188650.1"/>
    </source>
</evidence>
<dbReference type="PRINTS" id="PR00463">
    <property type="entry name" value="EP450I"/>
</dbReference>
<evidence type="ECO:0000256" key="4">
    <source>
        <dbReference type="ARBA" id="ARBA00023002"/>
    </source>
</evidence>
<comment type="similarity">
    <text evidence="2">Belongs to the cytochrome P450 family.</text>
</comment>
<evidence type="ECO:0000256" key="3">
    <source>
        <dbReference type="ARBA" id="ARBA00022723"/>
    </source>
</evidence>
<evidence type="ECO:0008006" key="11">
    <source>
        <dbReference type="Google" id="ProtNLM"/>
    </source>
</evidence>
<name>A0AAD9P5R4_RIDPI</name>
<keyword evidence="5 7" id="KW-0408">Iron</keyword>
<keyword evidence="4" id="KW-0560">Oxidoreductase</keyword>
<keyword evidence="10" id="KW-1185">Reference proteome</keyword>
<reference evidence="9" key="1">
    <citation type="journal article" date="2023" name="Mol. Biol. Evol.">
        <title>Third-Generation Sequencing Reveals the Adaptive Role of the Epigenome in Three Deep-Sea Polychaetes.</title>
        <authorList>
            <person name="Perez M."/>
            <person name="Aroh O."/>
            <person name="Sun Y."/>
            <person name="Lan Y."/>
            <person name="Juniper S.K."/>
            <person name="Young C.R."/>
            <person name="Angers B."/>
            <person name="Qian P.Y."/>
        </authorList>
    </citation>
    <scope>NUCLEOTIDE SEQUENCE</scope>
    <source>
        <strain evidence="9">R07B-5</strain>
    </source>
</reference>
<dbReference type="GO" id="GO:0006805">
    <property type="term" value="P:xenobiotic metabolic process"/>
    <property type="evidence" value="ECO:0007669"/>
    <property type="project" value="TreeGrafter"/>
</dbReference>
<keyword evidence="8" id="KW-0812">Transmembrane</keyword>
<dbReference type="Pfam" id="PF00067">
    <property type="entry name" value="p450"/>
    <property type="match status" value="1"/>
</dbReference>
<dbReference type="PRINTS" id="PR00385">
    <property type="entry name" value="P450"/>
</dbReference>
<proteinExistence type="inferred from homology"/>
<dbReference type="FunFam" id="1.10.630.10:FF:000036">
    <property type="entry name" value="CYtochrome P450 family"/>
    <property type="match status" value="1"/>
</dbReference>
<dbReference type="InterPro" id="IPR001128">
    <property type="entry name" value="Cyt_P450"/>
</dbReference>
<dbReference type="InterPro" id="IPR002401">
    <property type="entry name" value="Cyt_P450_E_grp-I"/>
</dbReference>
<dbReference type="InterPro" id="IPR036396">
    <property type="entry name" value="Cyt_P450_sf"/>
</dbReference>
<sequence length="505" mass="57414">MTALATWVEYVNTSSTMVIFMFVFLCVLWLQATPDGSVNWPPGPKTWPLIGIVIGNANVFWKNDQMYLTFTELAKTYGEILHLRVGPRRHMVVLTGQDVIREAFVDKGEYFAGRPTFNPLAKYTSNGKGLLMQDGNDWKILKRFTLKALRDFGVGKSSLEEKIKEEVEVVLAEFDTNTDLPFDPKHLFDKAVCNVICSMLFGQRYNYDNEDFQHLLNVMSCLVELSGPKNEAASWLPGPLGLILISAFRKYVALDRETKDFVRTVIAEHRHTFDKDNIRDFIDIYLAAEKSGEETGALTDENMFVVIFDLLLAGSETTSTSLHWGLLYMIRNPDVQTKCRQEILQVIGEDRLPGMKDKGTLPFTEAAILEVHRLGSIAPTAIAHVVTETVKFRGYDLPKGTLVLPNLYQSHVDPAFWEDPFEFKPDRWLDENNILKTNPAYMPFCVGCRMCLGHSLAKMEMFLFMTSLLQRFDFRVLDADTPPTTDGIQGVTRCPHKYELVAFRT</sequence>
<dbReference type="GO" id="GO:0006082">
    <property type="term" value="P:organic acid metabolic process"/>
    <property type="evidence" value="ECO:0007669"/>
    <property type="project" value="TreeGrafter"/>
</dbReference>
<keyword evidence="6" id="KW-0503">Monooxygenase</keyword>
<feature type="transmembrane region" description="Helical" evidence="8">
    <location>
        <begin position="7"/>
        <end position="30"/>
    </location>
</feature>
<dbReference type="GO" id="GO:0005737">
    <property type="term" value="C:cytoplasm"/>
    <property type="evidence" value="ECO:0007669"/>
    <property type="project" value="TreeGrafter"/>
</dbReference>
<keyword evidence="8" id="KW-0472">Membrane</keyword>
<comment type="cofactor">
    <cofactor evidence="1 7">
        <name>heme</name>
        <dbReference type="ChEBI" id="CHEBI:30413"/>
    </cofactor>
</comment>
<dbReference type="EMBL" id="JAODUO010000126">
    <property type="protein sequence ID" value="KAK2188650.1"/>
    <property type="molecule type" value="Genomic_DNA"/>
</dbReference>
<dbReference type="PANTHER" id="PTHR24300">
    <property type="entry name" value="CYTOCHROME P450 508A4-RELATED"/>
    <property type="match status" value="1"/>
</dbReference>
<dbReference type="AlphaFoldDB" id="A0AAD9P5R4"/>
<evidence type="ECO:0000256" key="8">
    <source>
        <dbReference type="SAM" id="Phobius"/>
    </source>
</evidence>
<gene>
    <name evidence="9" type="ORF">NP493_126g05002</name>
</gene>
<keyword evidence="8" id="KW-1133">Transmembrane helix</keyword>
<accession>A0AAD9P5R4</accession>
<evidence type="ECO:0000256" key="1">
    <source>
        <dbReference type="ARBA" id="ARBA00001971"/>
    </source>
</evidence>
<dbReference type="Proteomes" id="UP001209878">
    <property type="component" value="Unassembled WGS sequence"/>
</dbReference>
<dbReference type="Gene3D" id="1.10.630.10">
    <property type="entry name" value="Cytochrome P450"/>
    <property type="match status" value="1"/>
</dbReference>
<comment type="caution">
    <text evidence="9">The sequence shown here is derived from an EMBL/GenBank/DDBJ whole genome shotgun (WGS) entry which is preliminary data.</text>
</comment>
<evidence type="ECO:0000256" key="7">
    <source>
        <dbReference type="PIRSR" id="PIRSR602401-1"/>
    </source>
</evidence>
<organism evidence="9 10">
    <name type="scientific">Ridgeia piscesae</name>
    <name type="common">Tubeworm</name>
    <dbReference type="NCBI Taxonomy" id="27915"/>
    <lineage>
        <taxon>Eukaryota</taxon>
        <taxon>Metazoa</taxon>
        <taxon>Spiralia</taxon>
        <taxon>Lophotrochozoa</taxon>
        <taxon>Annelida</taxon>
        <taxon>Polychaeta</taxon>
        <taxon>Sedentaria</taxon>
        <taxon>Canalipalpata</taxon>
        <taxon>Sabellida</taxon>
        <taxon>Siboglinidae</taxon>
        <taxon>Ridgeia</taxon>
    </lineage>
</organism>
<dbReference type="GO" id="GO:0016712">
    <property type="term" value="F:oxidoreductase activity, acting on paired donors, with incorporation or reduction of molecular oxygen, reduced flavin or flavoprotein as one donor, and incorporation of one atom of oxygen"/>
    <property type="evidence" value="ECO:0007669"/>
    <property type="project" value="TreeGrafter"/>
</dbReference>
<dbReference type="GO" id="GO:0020037">
    <property type="term" value="F:heme binding"/>
    <property type="evidence" value="ECO:0007669"/>
    <property type="project" value="InterPro"/>
</dbReference>
<evidence type="ECO:0000256" key="6">
    <source>
        <dbReference type="ARBA" id="ARBA00023033"/>
    </source>
</evidence>
<protein>
    <recommendedName>
        <fullName evidence="11">Cytochrome P450</fullName>
    </recommendedName>
</protein>
<evidence type="ECO:0000256" key="5">
    <source>
        <dbReference type="ARBA" id="ARBA00023004"/>
    </source>
</evidence>